<dbReference type="EMBL" id="LAZR01066265">
    <property type="protein sequence ID" value="KKK53918.1"/>
    <property type="molecule type" value="Genomic_DNA"/>
</dbReference>
<sequence>MIHEGAHLDVTKPANFAVYLDWSPEAPSVDVDDDKNRVVFSGEWVVDLLGRVVKDAIAEDLHRSTLPTLNANEVEHTSNSL</sequence>
<gene>
    <name evidence="1" type="ORF">LCGC14_3089960</name>
</gene>
<proteinExistence type="predicted"/>
<name>A0A0F8WBE2_9ZZZZ</name>
<evidence type="ECO:0000313" key="1">
    <source>
        <dbReference type="EMBL" id="KKK53918.1"/>
    </source>
</evidence>
<reference evidence="1" key="1">
    <citation type="journal article" date="2015" name="Nature">
        <title>Complex archaea that bridge the gap between prokaryotes and eukaryotes.</title>
        <authorList>
            <person name="Spang A."/>
            <person name="Saw J.H."/>
            <person name="Jorgensen S.L."/>
            <person name="Zaremba-Niedzwiedzka K."/>
            <person name="Martijn J."/>
            <person name="Lind A.E."/>
            <person name="van Eijk R."/>
            <person name="Schleper C."/>
            <person name="Guy L."/>
            <person name="Ettema T.J."/>
        </authorList>
    </citation>
    <scope>NUCLEOTIDE SEQUENCE</scope>
</reference>
<accession>A0A0F8WBE2</accession>
<protein>
    <submittedName>
        <fullName evidence="1">Uncharacterized protein</fullName>
    </submittedName>
</protein>
<dbReference type="AlphaFoldDB" id="A0A0F8WBE2"/>
<organism evidence="1">
    <name type="scientific">marine sediment metagenome</name>
    <dbReference type="NCBI Taxonomy" id="412755"/>
    <lineage>
        <taxon>unclassified sequences</taxon>
        <taxon>metagenomes</taxon>
        <taxon>ecological metagenomes</taxon>
    </lineage>
</organism>
<comment type="caution">
    <text evidence="1">The sequence shown here is derived from an EMBL/GenBank/DDBJ whole genome shotgun (WGS) entry which is preliminary data.</text>
</comment>